<sequence length="351" mass="40764">MTYAPIVVTAQEEWSKYIDQSFDHDVYHTYEYHALDKRGTPVLFVFQNENNFIAFPLLKRQIENSFLFDLTSIYGYCGPISNKKIEDIDAQTKEDFETCFNDFLADEKCISVFARLHPFFNQTKLLNNLGDIKANGKTIYMDLTISLEAQRENYNKRLARQIRQLRKRNYLVKEAANQQEIRLFTEMYADNMNRLSASESYYFSEDYFSEMLKNSALNCKLILVYDGDVAICGALIICSKNIIRNHLSATNANYIKESPSKLLTDEISIIGREMGAKYFHLGGGLRGQNDSLFIFKSYFSNLFLEDHIWCYIVDDERYQAIVNEKNINVDDGFFPLYRSVQANKSSNMALT</sequence>
<dbReference type="InterPro" id="IPR016181">
    <property type="entry name" value="Acyl_CoA_acyltransferase"/>
</dbReference>
<proteinExistence type="predicted"/>
<dbReference type="Pfam" id="PF13480">
    <property type="entry name" value="Acetyltransf_6"/>
    <property type="match status" value="1"/>
</dbReference>
<dbReference type="SUPFAM" id="SSF55729">
    <property type="entry name" value="Acyl-CoA N-acyltransferases (Nat)"/>
    <property type="match status" value="1"/>
</dbReference>
<dbReference type="Proteomes" id="UP000308181">
    <property type="component" value="Unassembled WGS sequence"/>
</dbReference>
<dbReference type="EMBL" id="SWBP01000003">
    <property type="protein sequence ID" value="TKB97943.1"/>
    <property type="molecule type" value="Genomic_DNA"/>
</dbReference>
<dbReference type="InterPro" id="IPR038740">
    <property type="entry name" value="BioF2-like_GNAT_dom"/>
</dbReference>
<keyword evidence="3" id="KW-1185">Reference proteome</keyword>
<feature type="domain" description="BioF2-like acetyltransferase" evidence="1">
    <location>
        <begin position="155"/>
        <end position="284"/>
    </location>
</feature>
<dbReference type="PANTHER" id="PTHR36174:SF1">
    <property type="entry name" value="LIPID II:GLYCINE GLYCYLTRANSFERASE"/>
    <property type="match status" value="1"/>
</dbReference>
<reference evidence="2 3" key="1">
    <citation type="submission" date="2019-04" db="EMBL/GenBank/DDBJ databases">
        <title>Pedobacter sp. AR-3-17 sp. nov., isolated from Arctic soil.</title>
        <authorList>
            <person name="Dahal R.H."/>
            <person name="Kim D.-U."/>
        </authorList>
    </citation>
    <scope>NUCLEOTIDE SEQUENCE [LARGE SCALE GENOMIC DNA]</scope>
    <source>
        <strain evidence="2 3">AR-3-17</strain>
    </source>
</reference>
<evidence type="ECO:0000313" key="2">
    <source>
        <dbReference type="EMBL" id="TKB97943.1"/>
    </source>
</evidence>
<gene>
    <name evidence="2" type="ORF">FA046_09605</name>
</gene>
<protein>
    <submittedName>
        <fullName evidence="2">GNAT family N-acetyltransferase</fullName>
    </submittedName>
</protein>
<dbReference type="AlphaFoldDB" id="A0A4U1C202"/>
<accession>A0A4U1C202</accession>
<evidence type="ECO:0000259" key="1">
    <source>
        <dbReference type="Pfam" id="PF13480"/>
    </source>
</evidence>
<evidence type="ECO:0000313" key="3">
    <source>
        <dbReference type="Proteomes" id="UP000308181"/>
    </source>
</evidence>
<organism evidence="2 3">
    <name type="scientific">Pedobacter cryophilus</name>
    <dbReference type="NCBI Taxonomy" id="2571271"/>
    <lineage>
        <taxon>Bacteria</taxon>
        <taxon>Pseudomonadati</taxon>
        <taxon>Bacteroidota</taxon>
        <taxon>Sphingobacteriia</taxon>
        <taxon>Sphingobacteriales</taxon>
        <taxon>Sphingobacteriaceae</taxon>
        <taxon>Pedobacter</taxon>
    </lineage>
</organism>
<dbReference type="OrthoDB" id="9785911at2"/>
<comment type="caution">
    <text evidence="2">The sequence shown here is derived from an EMBL/GenBank/DDBJ whole genome shotgun (WGS) entry which is preliminary data.</text>
</comment>
<dbReference type="InterPro" id="IPR050644">
    <property type="entry name" value="PG_Glycine_Bridge_Synth"/>
</dbReference>
<keyword evidence="2" id="KW-0808">Transferase</keyword>
<dbReference type="PANTHER" id="PTHR36174">
    <property type="entry name" value="LIPID II:GLYCINE GLYCYLTRANSFERASE"/>
    <property type="match status" value="1"/>
</dbReference>
<name>A0A4U1C202_9SPHI</name>
<dbReference type="Gene3D" id="3.40.630.30">
    <property type="match status" value="1"/>
</dbReference>
<dbReference type="GO" id="GO:0016740">
    <property type="term" value="F:transferase activity"/>
    <property type="evidence" value="ECO:0007669"/>
    <property type="project" value="UniProtKB-KW"/>
</dbReference>